<reference evidence="1" key="1">
    <citation type="submission" date="2019-08" db="EMBL/GenBank/DDBJ databases">
        <authorList>
            <person name="Kucharzyk K."/>
            <person name="Murdoch R.W."/>
            <person name="Higgins S."/>
            <person name="Loffler F."/>
        </authorList>
    </citation>
    <scope>NUCLEOTIDE SEQUENCE</scope>
</reference>
<name>A0A645GRH9_9ZZZZ</name>
<protein>
    <submittedName>
        <fullName evidence="1">Uncharacterized protein</fullName>
    </submittedName>
</protein>
<gene>
    <name evidence="1" type="ORF">SDC9_176970</name>
</gene>
<dbReference type="EMBL" id="VSSQ01080261">
    <property type="protein sequence ID" value="MPN29517.1"/>
    <property type="molecule type" value="Genomic_DNA"/>
</dbReference>
<comment type="caution">
    <text evidence="1">The sequence shown here is derived from an EMBL/GenBank/DDBJ whole genome shotgun (WGS) entry which is preliminary data.</text>
</comment>
<sequence length="78" mass="8664">MLPKCSGASFEHVPPARECLLVRDGVGDIRALAARQRVEHVFCAVDTCAEMPLVCLQDVFDQHIQGVLLLVLRHQIEV</sequence>
<accession>A0A645GRH9</accession>
<evidence type="ECO:0000313" key="1">
    <source>
        <dbReference type="EMBL" id="MPN29517.1"/>
    </source>
</evidence>
<proteinExistence type="predicted"/>
<dbReference type="AlphaFoldDB" id="A0A645GRH9"/>
<organism evidence="1">
    <name type="scientific">bioreactor metagenome</name>
    <dbReference type="NCBI Taxonomy" id="1076179"/>
    <lineage>
        <taxon>unclassified sequences</taxon>
        <taxon>metagenomes</taxon>
        <taxon>ecological metagenomes</taxon>
    </lineage>
</organism>